<organism evidence="1">
    <name type="scientific">freshwater metagenome</name>
    <dbReference type="NCBI Taxonomy" id="449393"/>
    <lineage>
        <taxon>unclassified sequences</taxon>
        <taxon>metagenomes</taxon>
        <taxon>ecological metagenomes</taxon>
    </lineage>
</organism>
<evidence type="ECO:0000313" key="1">
    <source>
        <dbReference type="EMBL" id="CAB4668907.1"/>
    </source>
</evidence>
<dbReference type="AlphaFoldDB" id="A0A6J6M3R9"/>
<proteinExistence type="predicted"/>
<protein>
    <submittedName>
        <fullName evidence="1">Unannotated protein</fullName>
    </submittedName>
</protein>
<gene>
    <name evidence="1" type="ORF">UFOPK2329_00377</name>
</gene>
<reference evidence="1" key="1">
    <citation type="submission" date="2020-05" db="EMBL/GenBank/DDBJ databases">
        <authorList>
            <person name="Chiriac C."/>
            <person name="Salcher M."/>
            <person name="Ghai R."/>
            <person name="Kavagutti S V."/>
        </authorList>
    </citation>
    <scope>NUCLEOTIDE SEQUENCE</scope>
</reference>
<accession>A0A6J6M3R9</accession>
<dbReference type="EMBL" id="CAEZWZ010000036">
    <property type="protein sequence ID" value="CAB4668907.1"/>
    <property type="molecule type" value="Genomic_DNA"/>
</dbReference>
<sequence length="85" mass="8851">MRNPPRSATPAEINAICPNSQNAYAVRRVPRSDSPLNTVSTSADAFAAAACSSAFAGSAAAAPAAARFRFDASAYVGIFDKWKPM</sequence>
<name>A0A6J6M3R9_9ZZZZ</name>